<dbReference type="PANTHER" id="PTHR42747:SF3">
    <property type="entry name" value="NITRONATE MONOOXYGENASE-RELATED"/>
    <property type="match status" value="1"/>
</dbReference>
<dbReference type="InterPro" id="IPR013785">
    <property type="entry name" value="Aldolase_TIM"/>
</dbReference>
<organism evidence="8">
    <name type="scientific">marine metagenome</name>
    <dbReference type="NCBI Taxonomy" id="408172"/>
    <lineage>
        <taxon>unclassified sequences</taxon>
        <taxon>metagenomes</taxon>
        <taxon>ecological metagenomes</taxon>
    </lineage>
</organism>
<comment type="cofactor">
    <cofactor evidence="1">
        <name>FMN</name>
        <dbReference type="ChEBI" id="CHEBI:58210"/>
    </cofactor>
</comment>
<evidence type="ECO:0000313" key="8">
    <source>
        <dbReference type="EMBL" id="SVA05356.1"/>
    </source>
</evidence>
<keyword evidence="3" id="KW-0285">Flavoprotein</keyword>
<proteinExistence type="inferred from homology"/>
<evidence type="ECO:0000256" key="4">
    <source>
        <dbReference type="ARBA" id="ARBA00022643"/>
    </source>
</evidence>
<evidence type="ECO:0000256" key="2">
    <source>
        <dbReference type="ARBA" id="ARBA00009881"/>
    </source>
</evidence>
<name>A0A381SMY9_9ZZZZ</name>
<keyword evidence="5" id="KW-0547">Nucleotide-binding</keyword>
<evidence type="ECO:0000256" key="6">
    <source>
        <dbReference type="ARBA" id="ARBA00023002"/>
    </source>
</evidence>
<dbReference type="FunFam" id="3.20.20.70:FF:000154">
    <property type="entry name" value="Probable nitronate monooxygenase"/>
    <property type="match status" value="1"/>
</dbReference>
<keyword evidence="7" id="KW-0503">Monooxygenase</keyword>
<keyword evidence="4" id="KW-0288">FMN</keyword>
<dbReference type="EMBL" id="UINC01003330">
    <property type="protein sequence ID" value="SVA05356.1"/>
    <property type="molecule type" value="Genomic_DNA"/>
</dbReference>
<evidence type="ECO:0000256" key="3">
    <source>
        <dbReference type="ARBA" id="ARBA00022630"/>
    </source>
</evidence>
<comment type="similarity">
    <text evidence="2">Belongs to the nitronate monooxygenase family. NMO class I subfamily.</text>
</comment>
<dbReference type="AlphaFoldDB" id="A0A381SMY9"/>
<accession>A0A381SMY9</accession>
<dbReference type="InterPro" id="IPR004136">
    <property type="entry name" value="NMO"/>
</dbReference>
<gene>
    <name evidence="8" type="ORF">METZ01_LOCUS58210</name>
</gene>
<protein>
    <submittedName>
        <fullName evidence="8">Uncharacterized protein</fullName>
    </submittedName>
</protein>
<sequence length="349" mass="37325">MVKTMFNKTFFGTELPIIQAPMAGVQDSALTIAVSNAGGLGSLPCAMLRPDALRAELKSIKSQTSKPFNLNFFCHTAPEPDLEREAKWRKILQPYFKEYGLKKSDIPTGSGRIPFNQESADLLAEYNPPVISFHFGLPADSLLAQIKNPGAYVLASATNLEEAKWLEANGTDAIIAQGLEAGGHRGIFLNNDLSTQVATFELLKQIVGISKLPVIAAGGISTANDVAKALSLGASAVQIGTAYLLCTETKTSQIQRAAIKSKKNRKTVITNIFSGRPARGIENRSIREIGPINADTPEFPLAAAAISALRTKAEAVGVDDFTPLWCGENISGCSEIPAAELTRLLVTEL</sequence>
<dbReference type="GO" id="GO:0000166">
    <property type="term" value="F:nucleotide binding"/>
    <property type="evidence" value="ECO:0007669"/>
    <property type="project" value="UniProtKB-KW"/>
</dbReference>
<dbReference type="GO" id="GO:0018580">
    <property type="term" value="F:nitronate monooxygenase activity"/>
    <property type="evidence" value="ECO:0007669"/>
    <property type="project" value="InterPro"/>
</dbReference>
<dbReference type="PANTHER" id="PTHR42747">
    <property type="entry name" value="NITRONATE MONOOXYGENASE-RELATED"/>
    <property type="match status" value="1"/>
</dbReference>
<dbReference type="Gene3D" id="3.20.20.70">
    <property type="entry name" value="Aldolase class I"/>
    <property type="match status" value="1"/>
</dbReference>
<keyword evidence="6" id="KW-0560">Oxidoreductase</keyword>
<dbReference type="CDD" id="cd04730">
    <property type="entry name" value="NPD_like"/>
    <property type="match status" value="1"/>
</dbReference>
<evidence type="ECO:0000256" key="7">
    <source>
        <dbReference type="ARBA" id="ARBA00023033"/>
    </source>
</evidence>
<evidence type="ECO:0000256" key="5">
    <source>
        <dbReference type="ARBA" id="ARBA00022741"/>
    </source>
</evidence>
<reference evidence="8" key="1">
    <citation type="submission" date="2018-05" db="EMBL/GenBank/DDBJ databases">
        <authorList>
            <person name="Lanie J.A."/>
            <person name="Ng W.-L."/>
            <person name="Kazmierczak K.M."/>
            <person name="Andrzejewski T.M."/>
            <person name="Davidsen T.M."/>
            <person name="Wayne K.J."/>
            <person name="Tettelin H."/>
            <person name="Glass J.I."/>
            <person name="Rusch D."/>
            <person name="Podicherti R."/>
            <person name="Tsui H.-C.T."/>
            <person name="Winkler M.E."/>
        </authorList>
    </citation>
    <scope>NUCLEOTIDE SEQUENCE</scope>
</reference>
<evidence type="ECO:0000256" key="1">
    <source>
        <dbReference type="ARBA" id="ARBA00001917"/>
    </source>
</evidence>
<dbReference type="SUPFAM" id="SSF51412">
    <property type="entry name" value="Inosine monophosphate dehydrogenase (IMPDH)"/>
    <property type="match status" value="1"/>
</dbReference>
<dbReference type="Pfam" id="PF03060">
    <property type="entry name" value="NMO"/>
    <property type="match status" value="1"/>
</dbReference>